<sequence length="177" mass="21098">MRISFCLFLLSISVFSCKKEESVITDMGIYSDRFFIDENAFFEQMSLDDTLTCYIMLDKCGEWGGPQEYYKIYQTHKDSTYLKYYWFDMDCDSNRIWRDSMRFHEKSPILLTQKDKKYLSNLFLLIMKGKITEKVGSNAGDNVHLFSKDSTLNVSFHTDNDLFERDYKQIKNQLFKN</sequence>
<accession>A0ABY5NQX3</accession>
<name>A0ABY5NQX3_9FLAO</name>
<gene>
    <name evidence="1" type="ORF">NPX36_11630</name>
</gene>
<protein>
    <recommendedName>
        <fullName evidence="3">Lipoprotein</fullName>
    </recommendedName>
</protein>
<dbReference type="PROSITE" id="PS51257">
    <property type="entry name" value="PROKAR_LIPOPROTEIN"/>
    <property type="match status" value="1"/>
</dbReference>
<dbReference type="RefSeq" id="WP_257498878.1">
    <property type="nucleotide sequence ID" value="NZ_CP102382.1"/>
</dbReference>
<dbReference type="EMBL" id="CP102382">
    <property type="protein sequence ID" value="UUV20962.1"/>
    <property type="molecule type" value="Genomic_DNA"/>
</dbReference>
<reference evidence="1 2" key="1">
    <citation type="submission" date="2022-08" db="EMBL/GenBank/DDBJ databases">
        <title>Myroides zhujiangensis sp. nov., a novel bacterium isolated from sediment in the Pearl River Estuary.</title>
        <authorList>
            <person name="Cui L."/>
        </authorList>
    </citation>
    <scope>NUCLEOTIDE SEQUENCE [LARGE SCALE GENOMIC DNA]</scope>
    <source>
        <strain evidence="1 2">SCSIO 72103</strain>
    </source>
</reference>
<evidence type="ECO:0008006" key="3">
    <source>
        <dbReference type="Google" id="ProtNLM"/>
    </source>
</evidence>
<evidence type="ECO:0000313" key="1">
    <source>
        <dbReference type="EMBL" id="UUV20962.1"/>
    </source>
</evidence>
<dbReference type="Proteomes" id="UP001317001">
    <property type="component" value="Chromosome"/>
</dbReference>
<organism evidence="1 2">
    <name type="scientific">Paenimyroides aestuarii</name>
    <dbReference type="NCBI Taxonomy" id="2968490"/>
    <lineage>
        <taxon>Bacteria</taxon>
        <taxon>Pseudomonadati</taxon>
        <taxon>Bacteroidota</taxon>
        <taxon>Flavobacteriia</taxon>
        <taxon>Flavobacteriales</taxon>
        <taxon>Flavobacteriaceae</taxon>
        <taxon>Paenimyroides</taxon>
    </lineage>
</organism>
<keyword evidence="2" id="KW-1185">Reference proteome</keyword>
<proteinExistence type="predicted"/>
<evidence type="ECO:0000313" key="2">
    <source>
        <dbReference type="Proteomes" id="UP001317001"/>
    </source>
</evidence>